<protein>
    <submittedName>
        <fullName evidence="2">Uncharacterized protein</fullName>
    </submittedName>
</protein>
<proteinExistence type="predicted"/>
<dbReference type="Pfam" id="PF04749">
    <property type="entry name" value="PLAC8"/>
    <property type="match status" value="1"/>
</dbReference>
<name>A0A2C5YHN6_9HYPO</name>
<dbReference type="EMBL" id="NJET01000003">
    <property type="protein sequence ID" value="PHH66990.1"/>
    <property type="molecule type" value="Genomic_DNA"/>
</dbReference>
<dbReference type="PANTHER" id="PTHR15907">
    <property type="entry name" value="DUF614 FAMILY PROTEIN-RELATED"/>
    <property type="match status" value="1"/>
</dbReference>
<evidence type="ECO:0000256" key="1">
    <source>
        <dbReference type="SAM" id="MobiDB-lite"/>
    </source>
</evidence>
<dbReference type="AlphaFoldDB" id="A0A2C5YHN6"/>
<evidence type="ECO:0000313" key="2">
    <source>
        <dbReference type="EMBL" id="PHH66990.1"/>
    </source>
</evidence>
<feature type="region of interest" description="Disordered" evidence="1">
    <location>
        <begin position="144"/>
        <end position="164"/>
    </location>
</feature>
<keyword evidence="3" id="KW-1185">Reference proteome</keyword>
<evidence type="ECO:0000313" key="3">
    <source>
        <dbReference type="Proteomes" id="UP000226192"/>
    </source>
</evidence>
<gene>
    <name evidence="2" type="ORF">CDD81_4385</name>
</gene>
<reference evidence="2 3" key="1">
    <citation type="submission" date="2017-06" db="EMBL/GenBank/DDBJ databases">
        <title>Ant-infecting Ophiocordyceps genomes reveal a high diversity of potential behavioral manipulation genes and a possible major role for enterotoxins.</title>
        <authorList>
            <person name="De Bekker C."/>
            <person name="Evans H.C."/>
            <person name="Brachmann A."/>
            <person name="Hughes D.P."/>
        </authorList>
    </citation>
    <scope>NUCLEOTIDE SEQUENCE [LARGE SCALE GENOMIC DNA]</scope>
    <source>
        <strain evidence="2 3">Map64</strain>
    </source>
</reference>
<dbReference type="InterPro" id="IPR006461">
    <property type="entry name" value="PLAC_motif_containing"/>
</dbReference>
<sequence>METQNPPAHEDQQEWQASLFDCSPCSSCMLATFLPCLLYGRTASRQRDPTLQSEDMCNTDCALFGAVQCFTGCAWLFTFFKRSEIRQQHGIKGSAWGDCCATYWCHCCSLIQQDNEVKLRQAAAAASAAGGPITKAYESQQQGMYVPAPPPVDQAPEKQNPPAL</sequence>
<dbReference type="Proteomes" id="UP000226192">
    <property type="component" value="Unassembled WGS sequence"/>
</dbReference>
<accession>A0A2C5YHN6</accession>
<dbReference type="STRING" id="1399860.A0A2C5YHN6"/>
<organism evidence="2 3">
    <name type="scientific">Ophiocordyceps australis</name>
    <dbReference type="NCBI Taxonomy" id="1399860"/>
    <lineage>
        <taxon>Eukaryota</taxon>
        <taxon>Fungi</taxon>
        <taxon>Dikarya</taxon>
        <taxon>Ascomycota</taxon>
        <taxon>Pezizomycotina</taxon>
        <taxon>Sordariomycetes</taxon>
        <taxon>Hypocreomycetidae</taxon>
        <taxon>Hypocreales</taxon>
        <taxon>Ophiocordycipitaceae</taxon>
        <taxon>Ophiocordyceps</taxon>
    </lineage>
</organism>
<dbReference type="OrthoDB" id="1045822at2759"/>
<dbReference type="NCBIfam" id="TIGR01571">
    <property type="entry name" value="A_thal_Cys_rich"/>
    <property type="match status" value="1"/>
</dbReference>
<comment type="caution">
    <text evidence="2">The sequence shown here is derived from an EMBL/GenBank/DDBJ whole genome shotgun (WGS) entry which is preliminary data.</text>
</comment>